<evidence type="ECO:0000259" key="2">
    <source>
        <dbReference type="PROSITE" id="PS50017"/>
    </source>
</evidence>
<protein>
    <recommendedName>
        <fullName evidence="2">Death domain-containing protein</fullName>
    </recommendedName>
</protein>
<dbReference type="InterPro" id="IPR011029">
    <property type="entry name" value="DEATH-like_dom_sf"/>
</dbReference>
<comment type="caution">
    <text evidence="3">The sequence shown here is derived from an EMBL/GenBank/DDBJ whole genome shotgun (WGS) entry which is preliminary data.</text>
</comment>
<dbReference type="EMBL" id="CALNXJ010000004">
    <property type="protein sequence ID" value="CAH3037810.1"/>
    <property type="molecule type" value="Genomic_DNA"/>
</dbReference>
<feature type="compositionally biased region" description="Low complexity" evidence="1">
    <location>
        <begin position="104"/>
        <end position="141"/>
    </location>
</feature>
<dbReference type="GO" id="GO:0007165">
    <property type="term" value="P:signal transduction"/>
    <property type="evidence" value="ECO:0007669"/>
    <property type="project" value="InterPro"/>
</dbReference>
<feature type="compositionally biased region" description="Low complexity" evidence="1">
    <location>
        <begin position="262"/>
        <end position="272"/>
    </location>
</feature>
<dbReference type="SUPFAM" id="SSF47986">
    <property type="entry name" value="DEATH domain"/>
    <property type="match status" value="2"/>
</dbReference>
<dbReference type="InterPro" id="IPR042355">
    <property type="entry name" value="IGFLR1"/>
</dbReference>
<feature type="compositionally biased region" description="Polar residues" evidence="1">
    <location>
        <begin position="273"/>
        <end position="286"/>
    </location>
</feature>
<keyword evidence="4" id="KW-1185">Reference proteome</keyword>
<proteinExistence type="predicted"/>
<dbReference type="Pfam" id="PF00531">
    <property type="entry name" value="Death"/>
    <property type="match status" value="1"/>
</dbReference>
<evidence type="ECO:0000313" key="4">
    <source>
        <dbReference type="Proteomes" id="UP001159428"/>
    </source>
</evidence>
<dbReference type="PANTHER" id="PTHR14657:SF2">
    <property type="entry name" value="IGF-LIKE FAMILY RECEPTOR 1"/>
    <property type="match status" value="1"/>
</dbReference>
<feature type="compositionally biased region" description="Basic and acidic residues" evidence="1">
    <location>
        <begin position="306"/>
        <end position="316"/>
    </location>
</feature>
<dbReference type="Gene3D" id="1.10.533.10">
    <property type="entry name" value="Death Domain, Fas"/>
    <property type="match status" value="3"/>
</dbReference>
<feature type="compositionally biased region" description="Polar residues" evidence="1">
    <location>
        <begin position="21"/>
        <end position="30"/>
    </location>
</feature>
<feature type="compositionally biased region" description="Low complexity" evidence="1">
    <location>
        <begin position="159"/>
        <end position="191"/>
    </location>
</feature>
<organism evidence="3 4">
    <name type="scientific">Pocillopora meandrina</name>
    <dbReference type="NCBI Taxonomy" id="46732"/>
    <lineage>
        <taxon>Eukaryota</taxon>
        <taxon>Metazoa</taxon>
        <taxon>Cnidaria</taxon>
        <taxon>Anthozoa</taxon>
        <taxon>Hexacorallia</taxon>
        <taxon>Scleractinia</taxon>
        <taxon>Astrocoeniina</taxon>
        <taxon>Pocilloporidae</taxon>
        <taxon>Pocillopora</taxon>
    </lineage>
</organism>
<dbReference type="CDD" id="cd01670">
    <property type="entry name" value="Death"/>
    <property type="match status" value="1"/>
</dbReference>
<feature type="region of interest" description="Disordered" evidence="1">
    <location>
        <begin position="64"/>
        <end position="320"/>
    </location>
</feature>
<evidence type="ECO:0000313" key="3">
    <source>
        <dbReference type="EMBL" id="CAH3037810.1"/>
    </source>
</evidence>
<feature type="region of interest" description="Disordered" evidence="1">
    <location>
        <begin position="1"/>
        <end position="43"/>
    </location>
</feature>
<feature type="compositionally biased region" description="Low complexity" evidence="1">
    <location>
        <begin position="213"/>
        <end position="224"/>
    </location>
</feature>
<dbReference type="PROSITE" id="PS50017">
    <property type="entry name" value="DEATH_DOMAIN"/>
    <property type="match status" value="2"/>
</dbReference>
<gene>
    <name evidence="3" type="ORF">PMEA_00021367</name>
</gene>
<dbReference type="Proteomes" id="UP001159428">
    <property type="component" value="Unassembled WGS sequence"/>
</dbReference>
<dbReference type="PANTHER" id="PTHR14657">
    <property type="entry name" value="IGF-LIKE FAMILY RECEPTOR 1"/>
    <property type="match status" value="1"/>
</dbReference>
<reference evidence="3 4" key="1">
    <citation type="submission" date="2022-05" db="EMBL/GenBank/DDBJ databases">
        <authorList>
            <consortium name="Genoscope - CEA"/>
            <person name="William W."/>
        </authorList>
    </citation>
    <scope>NUCLEOTIDE SEQUENCE [LARGE SCALE GENOMIC DNA]</scope>
</reference>
<sequence length="823" mass="88124">MPDHKSSYGQKDGDVEEAQASLDSTAQSGPKSPDDGLLLSSSYVSEGPCGVDLSLLDSSRKGDASKIKAGHTHHKNQEVNPPAKTLIDNTPNSLEPSAGGTADAAPTSSGSVPSGAVAASSSSLSSGAAATSSSCVSGGATADHDAGDTSSDSITNGGAAVEAAADAISSGSVSGGEAAAVDADSAPSGSVTEDGAAASYNSVPGGEAAAIDAASTSSGVTGVSAVGGGGAPSSSTVTDGEVGGAAAAGSRNVGSDERAPIEEPVIPPEGVVTQSDHSSPSITTPPIQEERPGTETADPTQNGTLEGREEDLRNEETVTQGNRYEQLHSKKELILINNSPNCLPYPSCNVSLENLVLDQLIIPLSIVFFILITCLLDIVLILSDQQRSSLCNIHTFSSRAQLSKGQINYLNIKKKFCLVPLGSDVSLLMSPSTSSQDTSGLLGKTKLTCYPPLHTSGVRKVTRRRKNINNEILLDLTSNLQNLNHRQHIGNSAENVYLDIGSEKVKSCEALMVSKEIQENKFLEDMLVCKLDRTAHRCIRNWEHLACTQQVNAPLETRLRCKLISRGSCTRTLIDFLAVANGDKSVQYLITALKNIRRNDVVKMIKEVYPDATQASQTMLSDFVASTTNNDLIEKITTKLDEKSRVNSCWMDLGRQFQLSGQKIKEIELCGESNPTEALMEYLYAKQRDLTVKVFYEKVEEMKRGDVLKKLKPFRDEGPEKPLWDGIKLDSNEMMSICVDLNSQNKALKNWRHLANALQVPRDTYTHFNPQQPKSPTKELLDWISTSKSDLKVGQLCDALESIGRNDVVRDLRNYFEQRPAGN</sequence>
<name>A0AAU9VYF8_9CNID</name>
<dbReference type="AlphaFoldDB" id="A0AAU9VYF8"/>
<feature type="domain" description="Death" evidence="2">
    <location>
        <begin position="750"/>
        <end position="816"/>
    </location>
</feature>
<evidence type="ECO:0000256" key="1">
    <source>
        <dbReference type="SAM" id="MobiDB-lite"/>
    </source>
</evidence>
<dbReference type="SMART" id="SM00005">
    <property type="entry name" value="DEATH"/>
    <property type="match status" value="2"/>
</dbReference>
<feature type="domain" description="Death" evidence="2">
    <location>
        <begin position="650"/>
        <end position="715"/>
    </location>
</feature>
<dbReference type="InterPro" id="IPR000488">
    <property type="entry name" value="Death_dom"/>
</dbReference>
<dbReference type="GO" id="GO:0005886">
    <property type="term" value="C:plasma membrane"/>
    <property type="evidence" value="ECO:0007669"/>
    <property type="project" value="TreeGrafter"/>
</dbReference>
<accession>A0AAU9VYF8</accession>